<dbReference type="GO" id="GO:0030435">
    <property type="term" value="P:sporulation resulting in formation of a cellular spore"/>
    <property type="evidence" value="ECO:0007669"/>
    <property type="project" value="InterPro"/>
</dbReference>
<dbReference type="InterPro" id="IPR051922">
    <property type="entry name" value="Bact_Sporulation_Assoc"/>
</dbReference>
<dbReference type="PANTHER" id="PTHR30032">
    <property type="entry name" value="N-ACETYLMURAMOYL-L-ALANINE AMIDASE-RELATED"/>
    <property type="match status" value="1"/>
</dbReference>
<dbReference type="InterPro" id="IPR014225">
    <property type="entry name" value="Spore_II_D_firmicutes"/>
</dbReference>
<dbReference type="NCBIfam" id="TIGR02870">
    <property type="entry name" value="spore_II_D"/>
    <property type="match status" value="1"/>
</dbReference>
<evidence type="ECO:0000313" key="4">
    <source>
        <dbReference type="EMBL" id="XCP95098.1"/>
    </source>
</evidence>
<keyword evidence="2" id="KW-1133">Transmembrane helix</keyword>
<evidence type="ECO:0000256" key="2">
    <source>
        <dbReference type="SAM" id="Phobius"/>
    </source>
</evidence>
<dbReference type="Pfam" id="PF08486">
    <property type="entry name" value="SpoIID"/>
    <property type="match status" value="1"/>
</dbReference>
<dbReference type="RefSeq" id="WP_366292913.1">
    <property type="nucleotide sequence ID" value="NZ_CP159992.1"/>
</dbReference>
<keyword evidence="2" id="KW-0472">Membrane</keyword>
<feature type="compositionally biased region" description="Basic and acidic residues" evidence="1">
    <location>
        <begin position="21"/>
        <end position="35"/>
    </location>
</feature>
<evidence type="ECO:0000259" key="3">
    <source>
        <dbReference type="Pfam" id="PF08486"/>
    </source>
</evidence>
<organism evidence="4">
    <name type="scientific">Paenibacillus sp. AN1007</name>
    <dbReference type="NCBI Taxonomy" id="3151385"/>
    <lineage>
        <taxon>Bacteria</taxon>
        <taxon>Bacillati</taxon>
        <taxon>Bacillota</taxon>
        <taxon>Bacilli</taxon>
        <taxon>Bacillales</taxon>
        <taxon>Paenibacillaceae</taxon>
        <taxon>Paenibacillus</taxon>
    </lineage>
</organism>
<feature type="transmembrane region" description="Helical" evidence="2">
    <location>
        <begin position="132"/>
        <end position="154"/>
    </location>
</feature>
<dbReference type="PANTHER" id="PTHR30032:SF4">
    <property type="entry name" value="AMIDASE ENHANCER"/>
    <property type="match status" value="1"/>
</dbReference>
<feature type="region of interest" description="Disordered" evidence="1">
    <location>
        <begin position="1"/>
        <end position="76"/>
    </location>
</feature>
<dbReference type="GO" id="GO:0030288">
    <property type="term" value="C:outer membrane-bounded periplasmic space"/>
    <property type="evidence" value="ECO:0007669"/>
    <property type="project" value="TreeGrafter"/>
</dbReference>
<feature type="compositionally biased region" description="Basic and acidic residues" evidence="1">
    <location>
        <begin position="65"/>
        <end position="76"/>
    </location>
</feature>
<protein>
    <submittedName>
        <fullName evidence="4">Stage II sporulation protein D</fullName>
    </submittedName>
</protein>
<sequence>MKEARVQVKIPLVPRPGIQGPEKDSALDAEKDKPAPAKKRSSSLQKTKIWKAVVQNAPAQMPVDSRPEENRVRPGDKLAGDTEYIEHTEHARHEASERIHIPIIELDRFRKVKQRRMRAFGRRRWGHKQGRWRPAAAVSALLILALTIPVILVWPRSADQVKPLPTPAGMSSGIQSKHPSPVPAVPVTYPEPNVRVYLSATGTTIKLPLETYVTGVVAAEMPAEFKLEALKAQAIAARTFIVRRLEANDTSGVPSGTADVMDTVNHQVFIPPDQVKADWTRLGKAKEWEKLQQAVRESRDAVMTYQGRAITASFFSTSNGYTENAEDVWGSVVPYLKSVDSPWDKQLAPGFTETVTMKRSEILQKLKLDAVPVNAGKSGSWMKVLSTTKGHRIKEMQIAGETFSGPEVRKLLGLRSSQFSWKTEGDEVQITTYGYGHGVGMSQWGANGMAQEGHTATQILKHYYTGISFGQASKMLASKQGK</sequence>
<name>A0AAU8NA25_9BACL</name>
<gene>
    <name evidence="4" type="primary">spoIID</name>
    <name evidence="4" type="ORF">ABXS70_29110</name>
</gene>
<dbReference type="EMBL" id="CP159992">
    <property type="protein sequence ID" value="XCP95098.1"/>
    <property type="molecule type" value="Genomic_DNA"/>
</dbReference>
<dbReference type="InterPro" id="IPR013693">
    <property type="entry name" value="SpoIID/LytB_N"/>
</dbReference>
<feature type="domain" description="Sporulation stage II protein D amidase enhancer LytB N-terminal" evidence="3">
    <location>
        <begin position="203"/>
        <end position="305"/>
    </location>
</feature>
<dbReference type="NCBIfam" id="TIGR02669">
    <property type="entry name" value="SpoIID_LytB"/>
    <property type="match status" value="1"/>
</dbReference>
<dbReference type="InterPro" id="IPR013486">
    <property type="entry name" value="SpoIID/LytB"/>
</dbReference>
<dbReference type="AlphaFoldDB" id="A0AAU8NA25"/>
<evidence type="ECO:0000256" key="1">
    <source>
        <dbReference type="SAM" id="MobiDB-lite"/>
    </source>
</evidence>
<keyword evidence="2" id="KW-0812">Transmembrane</keyword>
<accession>A0AAU8NA25</accession>
<reference evidence="4" key="1">
    <citation type="submission" date="2024-05" db="EMBL/GenBank/DDBJ databases">
        <title>Draft genome assemblies of 36 bacteria isolated from hibernating arctic ground squirrels.</title>
        <authorList>
            <person name="McKee H."/>
            <person name="Mullen L."/>
            <person name="Drown D.M."/>
            <person name="Duddleston K.N."/>
        </authorList>
    </citation>
    <scope>NUCLEOTIDE SEQUENCE</scope>
    <source>
        <strain evidence="4">AN1007</strain>
    </source>
</reference>
<proteinExistence type="predicted"/>